<feature type="transmembrane region" description="Helical" evidence="2">
    <location>
        <begin position="58"/>
        <end position="82"/>
    </location>
</feature>
<comment type="caution">
    <text evidence="3">The sequence shown here is derived from an EMBL/GenBank/DDBJ whole genome shotgun (WGS) entry which is preliminary data.</text>
</comment>
<evidence type="ECO:0008006" key="5">
    <source>
        <dbReference type="Google" id="ProtNLM"/>
    </source>
</evidence>
<name>A0A5C5X7W1_9BACT</name>
<protein>
    <recommendedName>
        <fullName evidence="5">Transmembrane protein</fullName>
    </recommendedName>
</protein>
<keyword evidence="4" id="KW-1185">Reference proteome</keyword>
<feature type="region of interest" description="Disordered" evidence="1">
    <location>
        <begin position="95"/>
        <end position="117"/>
    </location>
</feature>
<evidence type="ECO:0000256" key="2">
    <source>
        <dbReference type="SAM" id="Phobius"/>
    </source>
</evidence>
<gene>
    <name evidence="3" type="ORF">CA85_39130</name>
</gene>
<dbReference type="AlphaFoldDB" id="A0A5C5X7W1"/>
<accession>A0A5C5X7W1</accession>
<keyword evidence="2" id="KW-0812">Transmembrane</keyword>
<evidence type="ECO:0000256" key="1">
    <source>
        <dbReference type="SAM" id="MobiDB-lite"/>
    </source>
</evidence>
<keyword evidence="2" id="KW-0472">Membrane</keyword>
<evidence type="ECO:0000313" key="4">
    <source>
        <dbReference type="Proteomes" id="UP000318053"/>
    </source>
</evidence>
<reference evidence="3 4" key="1">
    <citation type="submission" date="2019-02" db="EMBL/GenBank/DDBJ databases">
        <title>Deep-cultivation of Planctomycetes and their phenomic and genomic characterization uncovers novel biology.</title>
        <authorList>
            <person name="Wiegand S."/>
            <person name="Jogler M."/>
            <person name="Boedeker C."/>
            <person name="Pinto D."/>
            <person name="Vollmers J."/>
            <person name="Rivas-Marin E."/>
            <person name="Kohn T."/>
            <person name="Peeters S.H."/>
            <person name="Heuer A."/>
            <person name="Rast P."/>
            <person name="Oberbeckmann S."/>
            <person name="Bunk B."/>
            <person name="Jeske O."/>
            <person name="Meyerdierks A."/>
            <person name="Storesund J.E."/>
            <person name="Kallscheuer N."/>
            <person name="Luecker S."/>
            <person name="Lage O.M."/>
            <person name="Pohl T."/>
            <person name="Merkel B.J."/>
            <person name="Hornburger P."/>
            <person name="Mueller R.-W."/>
            <person name="Bruemmer F."/>
            <person name="Labrenz M."/>
            <person name="Spormann A.M."/>
            <person name="Op Den Camp H."/>
            <person name="Overmann J."/>
            <person name="Amann R."/>
            <person name="Jetten M.S.M."/>
            <person name="Mascher T."/>
            <person name="Medema M.H."/>
            <person name="Devos D.P."/>
            <person name="Kaster A.-K."/>
            <person name="Ovreas L."/>
            <person name="Rohde M."/>
            <person name="Galperin M.Y."/>
            <person name="Jogler C."/>
        </authorList>
    </citation>
    <scope>NUCLEOTIDE SEQUENCE [LARGE SCALE GENOMIC DNA]</scope>
    <source>
        <strain evidence="3 4">CA85</strain>
    </source>
</reference>
<dbReference type="Proteomes" id="UP000318053">
    <property type="component" value="Unassembled WGS sequence"/>
</dbReference>
<proteinExistence type="predicted"/>
<dbReference type="OrthoDB" id="291342at2"/>
<organism evidence="3 4">
    <name type="scientific">Allorhodopirellula solitaria</name>
    <dbReference type="NCBI Taxonomy" id="2527987"/>
    <lineage>
        <taxon>Bacteria</taxon>
        <taxon>Pseudomonadati</taxon>
        <taxon>Planctomycetota</taxon>
        <taxon>Planctomycetia</taxon>
        <taxon>Pirellulales</taxon>
        <taxon>Pirellulaceae</taxon>
        <taxon>Allorhodopirellula</taxon>
    </lineage>
</organism>
<evidence type="ECO:0000313" key="3">
    <source>
        <dbReference type="EMBL" id="TWT59217.1"/>
    </source>
</evidence>
<sequence length="117" mass="12404">MPMTTPSPSSAPSSMEPVVRSRVLPRISFRTLMIGTVVAAVIAAIARAAGDGATFAKAVTVAIALLGLFFLLAAGAFLLAWLTARLAIGRFDNTREGNPFAKDQLPPQLLKPREQEL</sequence>
<dbReference type="EMBL" id="SJPK01000011">
    <property type="protein sequence ID" value="TWT59217.1"/>
    <property type="molecule type" value="Genomic_DNA"/>
</dbReference>
<keyword evidence="2" id="KW-1133">Transmembrane helix</keyword>